<evidence type="ECO:0000259" key="2">
    <source>
        <dbReference type="SMART" id="SM00387"/>
    </source>
</evidence>
<evidence type="ECO:0000313" key="4">
    <source>
        <dbReference type="Proteomes" id="UP000647235"/>
    </source>
</evidence>
<dbReference type="InterPro" id="IPR003594">
    <property type="entry name" value="HATPase_dom"/>
</dbReference>
<name>A0ABR7ERU1_9FIRM</name>
<proteinExistence type="predicted"/>
<dbReference type="PANTHER" id="PTHR40448:SF1">
    <property type="entry name" value="TWO-COMPONENT SENSOR HISTIDINE KINASE"/>
    <property type="match status" value="1"/>
</dbReference>
<feature type="transmembrane region" description="Helical" evidence="1">
    <location>
        <begin position="73"/>
        <end position="97"/>
    </location>
</feature>
<dbReference type="Gene3D" id="3.30.565.10">
    <property type="entry name" value="Histidine kinase-like ATPase, C-terminal domain"/>
    <property type="match status" value="1"/>
</dbReference>
<feature type="transmembrane region" description="Helical" evidence="1">
    <location>
        <begin position="12"/>
        <end position="30"/>
    </location>
</feature>
<evidence type="ECO:0000256" key="1">
    <source>
        <dbReference type="SAM" id="Phobius"/>
    </source>
</evidence>
<dbReference type="EMBL" id="JACOOY010000002">
    <property type="protein sequence ID" value="MBC5664071.1"/>
    <property type="molecule type" value="Genomic_DNA"/>
</dbReference>
<keyword evidence="3" id="KW-0418">Kinase</keyword>
<keyword evidence="1" id="KW-1133">Transmembrane helix</keyword>
<dbReference type="RefSeq" id="WP_186855333.1">
    <property type="nucleotide sequence ID" value="NZ_JACOOY010000002.1"/>
</dbReference>
<protein>
    <submittedName>
        <fullName evidence="3">Sensor histidine kinase</fullName>
    </submittedName>
</protein>
<dbReference type="PANTHER" id="PTHR40448">
    <property type="entry name" value="TWO-COMPONENT SENSOR HISTIDINE KINASE"/>
    <property type="match status" value="1"/>
</dbReference>
<dbReference type="CDD" id="cd16935">
    <property type="entry name" value="HATPase_AgrC-ComD-like"/>
    <property type="match status" value="1"/>
</dbReference>
<reference evidence="3 4" key="1">
    <citation type="submission" date="2020-08" db="EMBL/GenBank/DDBJ databases">
        <title>Genome public.</title>
        <authorList>
            <person name="Liu C."/>
            <person name="Sun Q."/>
        </authorList>
    </citation>
    <scope>NUCLEOTIDE SEQUENCE [LARGE SCALE GENOMIC DNA]</scope>
    <source>
        <strain evidence="3 4">NSJ-36</strain>
    </source>
</reference>
<sequence>MGRERKWTSVQLINIIFCGLMQIFYFFPWLKYSGLHCSLHRYIFRALTRNDYIEAFNKTYYPGKDLGIYEQKMAILVLVYLMSFLVAQVVDLLLLYRNMNQIPYRDHQGLFWVIAMTWVFFLEYADYQGADEQFYIPMSMFIYLNTWLVVKGVQYFACRMTESLEYMNLSSQKKLEQKEQEVLELKVNVLEERFKGMLKSLQVVHDMKNHLLALRRYEQERDWDGIHEYLEKLSDAILVHNYQVWTGNQMLDMILNQKMQDAKDSGVQMTIQTEVFTKLPFTDWEIITLFGNLLDNALEATQKVTSENPWIHVKFIRRNRLFYVEIENSAEEAVRVENGQFRSQKEENGLHGYGMKNVREIVEKHEGDLQYITTDTSFLVSVSIYDMK</sequence>
<keyword evidence="4" id="KW-1185">Reference proteome</keyword>
<dbReference type="InterPro" id="IPR032834">
    <property type="entry name" value="NatK-like_C"/>
</dbReference>
<evidence type="ECO:0000313" key="3">
    <source>
        <dbReference type="EMBL" id="MBC5664071.1"/>
    </source>
</evidence>
<dbReference type="GO" id="GO:0016301">
    <property type="term" value="F:kinase activity"/>
    <property type="evidence" value="ECO:0007669"/>
    <property type="project" value="UniProtKB-KW"/>
</dbReference>
<feature type="domain" description="Histidine kinase/HSP90-like ATPase" evidence="2">
    <location>
        <begin position="281"/>
        <end position="386"/>
    </location>
</feature>
<gene>
    <name evidence="3" type="ORF">H8S07_02055</name>
</gene>
<accession>A0ABR7ERU1</accession>
<comment type="caution">
    <text evidence="3">The sequence shown here is derived from an EMBL/GenBank/DDBJ whole genome shotgun (WGS) entry which is preliminary data.</text>
</comment>
<keyword evidence="1" id="KW-0812">Transmembrane</keyword>
<keyword evidence="3" id="KW-0808">Transferase</keyword>
<feature type="transmembrane region" description="Helical" evidence="1">
    <location>
        <begin position="109"/>
        <end position="127"/>
    </location>
</feature>
<organism evidence="3 4">
    <name type="scientific">Dorea hominis</name>
    <dbReference type="NCBI Taxonomy" id="2763040"/>
    <lineage>
        <taxon>Bacteria</taxon>
        <taxon>Bacillati</taxon>
        <taxon>Bacillota</taxon>
        <taxon>Clostridia</taxon>
        <taxon>Lachnospirales</taxon>
        <taxon>Lachnospiraceae</taxon>
        <taxon>Dorea</taxon>
    </lineage>
</organism>
<dbReference type="SMART" id="SM00387">
    <property type="entry name" value="HATPase_c"/>
    <property type="match status" value="1"/>
</dbReference>
<keyword evidence="1" id="KW-0472">Membrane</keyword>
<dbReference type="Pfam" id="PF14501">
    <property type="entry name" value="HATPase_c_5"/>
    <property type="match status" value="1"/>
</dbReference>
<dbReference type="InterPro" id="IPR036890">
    <property type="entry name" value="HATPase_C_sf"/>
</dbReference>
<feature type="transmembrane region" description="Helical" evidence="1">
    <location>
        <begin position="133"/>
        <end position="150"/>
    </location>
</feature>
<dbReference type="Proteomes" id="UP000647235">
    <property type="component" value="Unassembled WGS sequence"/>
</dbReference>
<dbReference type="SUPFAM" id="SSF55874">
    <property type="entry name" value="ATPase domain of HSP90 chaperone/DNA topoisomerase II/histidine kinase"/>
    <property type="match status" value="1"/>
</dbReference>